<reference evidence="1 2" key="1">
    <citation type="journal article" date="2021" name="Elife">
        <title>Chloroplast acquisition without the gene transfer in kleptoplastic sea slugs, Plakobranchus ocellatus.</title>
        <authorList>
            <person name="Maeda T."/>
            <person name="Takahashi S."/>
            <person name="Yoshida T."/>
            <person name="Shimamura S."/>
            <person name="Takaki Y."/>
            <person name="Nagai Y."/>
            <person name="Toyoda A."/>
            <person name="Suzuki Y."/>
            <person name="Arimoto A."/>
            <person name="Ishii H."/>
            <person name="Satoh N."/>
            <person name="Nishiyama T."/>
            <person name="Hasebe M."/>
            <person name="Maruyama T."/>
            <person name="Minagawa J."/>
            <person name="Obokata J."/>
            <person name="Shigenobu S."/>
        </authorList>
    </citation>
    <scope>NUCLEOTIDE SEQUENCE [LARGE SCALE GENOMIC DNA]</scope>
</reference>
<evidence type="ECO:0000313" key="2">
    <source>
        <dbReference type="Proteomes" id="UP000735302"/>
    </source>
</evidence>
<proteinExistence type="predicted"/>
<protein>
    <submittedName>
        <fullName evidence="1">Uncharacterized protein</fullName>
    </submittedName>
</protein>
<name>A0AAV3ZB30_9GAST</name>
<keyword evidence="2" id="KW-1185">Reference proteome</keyword>
<accession>A0AAV3ZB30</accession>
<gene>
    <name evidence="1" type="ORF">PoB_001896700</name>
</gene>
<evidence type="ECO:0000313" key="1">
    <source>
        <dbReference type="EMBL" id="GFN92461.1"/>
    </source>
</evidence>
<dbReference type="AlphaFoldDB" id="A0AAV3ZB30"/>
<comment type="caution">
    <text evidence="1">The sequence shown here is derived from an EMBL/GenBank/DDBJ whole genome shotgun (WGS) entry which is preliminary data.</text>
</comment>
<dbReference type="EMBL" id="BLXT01002246">
    <property type="protein sequence ID" value="GFN92461.1"/>
    <property type="molecule type" value="Genomic_DNA"/>
</dbReference>
<sequence>MLWGQKSSMKYSPTWVKTSAKEVSRWKTHGSPKDTFYKMRNSLFAMLSVASTLSGIFQLNAPTFKSLGVNVTDVKELYPNISIDLPIDSSSTL</sequence>
<organism evidence="1 2">
    <name type="scientific">Plakobranchus ocellatus</name>
    <dbReference type="NCBI Taxonomy" id="259542"/>
    <lineage>
        <taxon>Eukaryota</taxon>
        <taxon>Metazoa</taxon>
        <taxon>Spiralia</taxon>
        <taxon>Lophotrochozoa</taxon>
        <taxon>Mollusca</taxon>
        <taxon>Gastropoda</taxon>
        <taxon>Heterobranchia</taxon>
        <taxon>Euthyneura</taxon>
        <taxon>Panpulmonata</taxon>
        <taxon>Sacoglossa</taxon>
        <taxon>Placobranchoidea</taxon>
        <taxon>Plakobranchidae</taxon>
        <taxon>Plakobranchus</taxon>
    </lineage>
</organism>
<dbReference type="Proteomes" id="UP000735302">
    <property type="component" value="Unassembled WGS sequence"/>
</dbReference>